<dbReference type="Gene3D" id="2.60.120.1190">
    <property type="match status" value="1"/>
</dbReference>
<feature type="transmembrane region" description="Helical" evidence="14">
    <location>
        <begin position="580"/>
        <end position="603"/>
    </location>
</feature>
<dbReference type="PANTHER" id="PTHR24416">
    <property type="entry name" value="TYROSINE-PROTEIN KINASE RECEPTOR"/>
    <property type="match status" value="1"/>
</dbReference>
<keyword evidence="9 14" id="KW-0472">Membrane</keyword>
<evidence type="ECO:0000256" key="12">
    <source>
        <dbReference type="ARBA" id="ARBA00023180"/>
    </source>
</evidence>
<feature type="compositionally biased region" description="Low complexity" evidence="13">
    <location>
        <begin position="843"/>
        <end position="852"/>
    </location>
</feature>
<evidence type="ECO:0000256" key="5">
    <source>
        <dbReference type="ARBA" id="ARBA00022741"/>
    </source>
</evidence>
<evidence type="ECO:0000256" key="8">
    <source>
        <dbReference type="ARBA" id="ARBA00022989"/>
    </source>
</evidence>
<dbReference type="InterPro" id="IPR000719">
    <property type="entry name" value="Prot_kinase_dom"/>
</dbReference>
<evidence type="ECO:0000259" key="15">
    <source>
        <dbReference type="PROSITE" id="PS50011"/>
    </source>
</evidence>
<dbReference type="PROSITE" id="PS50022">
    <property type="entry name" value="FA58C_3"/>
    <property type="match status" value="1"/>
</dbReference>
<reference evidence="18" key="3">
    <citation type="submission" date="2022-06" db="UniProtKB">
        <authorList>
            <consortium name="EnsemblMetazoa"/>
        </authorList>
    </citation>
    <scope>IDENTIFICATION</scope>
</reference>
<feature type="compositionally biased region" description="Polar residues" evidence="13">
    <location>
        <begin position="41"/>
        <end position="52"/>
    </location>
</feature>
<dbReference type="GO" id="GO:0007169">
    <property type="term" value="P:cell surface receptor protein tyrosine kinase signaling pathway"/>
    <property type="evidence" value="ECO:0007669"/>
    <property type="project" value="TreeGrafter"/>
</dbReference>
<evidence type="ECO:0000259" key="16">
    <source>
        <dbReference type="PROSITE" id="PS50022"/>
    </source>
</evidence>
<dbReference type="GO" id="GO:0004714">
    <property type="term" value="F:transmembrane receptor protein tyrosine kinase activity"/>
    <property type="evidence" value="ECO:0007669"/>
    <property type="project" value="TreeGrafter"/>
</dbReference>
<evidence type="ECO:0000256" key="11">
    <source>
        <dbReference type="ARBA" id="ARBA00023170"/>
    </source>
</evidence>
<dbReference type="InterPro" id="IPR050122">
    <property type="entry name" value="RTK"/>
</dbReference>
<evidence type="ECO:0000313" key="18">
    <source>
        <dbReference type="EnsemblMetazoa" id="KAF7493483.1"/>
    </source>
</evidence>
<dbReference type="Pfam" id="PF00754">
    <property type="entry name" value="F5_F8_type_C"/>
    <property type="match status" value="1"/>
</dbReference>
<sequence length="1213" mass="138088">MPEDNFPVMICRKDQQNSYDLWRSLPVTSEVNSDHCHSNNDPRNTCNHQSSSVLRKLSTSTITDPPQSLSSSLCFLKTHNKKNDNDHDHHHHQSSRLKTNRIPYHHWNGCRKSSIFLPEISLPNSSILNFLTDNIETPLNSFISSSSSLVKTSKYSRSSPSPSSSLADRLCIVVSFLLLTIVLIEIKTIHCYETIIDNDLVSFQSTLCDQSRQIALGMESGSIPDSALSASSSYNEQSVGPQNARLNRELNGGAWCPASQIDGSNSGHEWIQINFTEPYLITMISTQGRFGNGLGVEYAEYFWLEYTRDGYKWSRWRDQFGEDDIKGNSDTYSIVQTVLSVPLIGVIGVRLLPISSYIRTCCLRFELHGCPYQDGLVSYSMMDGQLNGKFGDLIDRTYDGYRSETGYLSNGLGQLTDGIKGDDDYKINRGYEWIGWEANGQNSLSITFQFDTLRNFTSAMFHCHNLFSKDIQVFSAAMIWFSLDGRQWSSKPEEFEYMPDLIMEHARDVIIHLHNRIGRFVRFDFRFASTWLLISEANFDSFPLSNHVVSINELDFVDSVPITTTSIQGAYDTFYGEQAFVFSFVAICGLFLILFALFVFVWFNRKRKEKLTGSEYTTVPLKDVSPTTHYCEPNDLQNGIFMGLPFRRSFLPNQNGLSSPFVSSHSGLDNDPEYAVPDLIGNNILQSSNKKSSPKYFISSEKPTINQLIPSYQKSSIIFNKNRSNNGWSITKNPNHNINELNDGNKNSDTSQENTFNNDVANTEDHDDDGKARYYASSDVFLRQNQSDPRSLPPTNDFVNISNRIGALNYLDKRKNNLMSIAPLITESNTLMNFSTPQSSFSSPLLASSTATKPFKPSTNGSYDSSLTPNSSTSTNQNVSSMISLKDSLTSKIPLLNENDVSIINGHFGYSALGDCELGYLHQRNKERKIVVLETVIGNDKNLRDEFMLKMNEKWRLSNQCSEKFAQIFGYISKYDYLAMLVEYGDDDLKNFLRSTSQLVIRTVDLLKFGMQIAEAMHTLNQIGFTHRDLAARNCLIYSKTLKIKLSDTGAMNKSYKKEYFQETLPIRWMSFETIINGVCTTKSQVYSFGVTLWEIMKYCQMLPHQFLSDEELLNEIFNTENIDDDCHHLNEDNIDQTDPKNDNSSTFYNHPFNNSADQRSQWMKDSLCLSKPKDCPEEIYDLILECTQRSEESRPDFPEIIYFLQKKIQGHR</sequence>
<keyword evidence="5" id="KW-0547">Nucleotide-binding</keyword>
<dbReference type="PROSITE" id="PS01286">
    <property type="entry name" value="FA58C_2"/>
    <property type="match status" value="1"/>
</dbReference>
<dbReference type="PROSITE" id="PS00109">
    <property type="entry name" value="PROTEIN_KINASE_TYR"/>
    <property type="match status" value="1"/>
</dbReference>
<evidence type="ECO:0000256" key="6">
    <source>
        <dbReference type="ARBA" id="ARBA00022840"/>
    </source>
</evidence>
<feature type="region of interest" description="Disordered" evidence="13">
    <location>
        <begin position="32"/>
        <end position="52"/>
    </location>
</feature>
<keyword evidence="8 14" id="KW-1133">Transmembrane helix</keyword>
<dbReference type="InterPro" id="IPR001245">
    <property type="entry name" value="Ser-Thr/Tyr_kinase_cat_dom"/>
</dbReference>
<dbReference type="GO" id="GO:0043235">
    <property type="term" value="C:receptor complex"/>
    <property type="evidence" value="ECO:0007669"/>
    <property type="project" value="TreeGrafter"/>
</dbReference>
<dbReference type="InterPro" id="IPR011009">
    <property type="entry name" value="Kinase-like_dom_sf"/>
</dbReference>
<dbReference type="PANTHER" id="PTHR24416:SF349">
    <property type="entry name" value="TYROSINE-PROTEIN KINASE RYK"/>
    <property type="match status" value="1"/>
</dbReference>
<keyword evidence="11 17" id="KW-0675">Receptor</keyword>
<name>A0A834VH94_SARSC</name>
<keyword evidence="3 14" id="KW-0812">Transmembrane</keyword>
<dbReference type="EnsemblMetazoa" id="SSS_2428s_mrna">
    <property type="protein sequence ID" value="KAF7493483.1"/>
    <property type="gene ID" value="SSS_2428"/>
</dbReference>
<dbReference type="AlphaFoldDB" id="A0A834VH94"/>
<dbReference type="CDD" id="cd00057">
    <property type="entry name" value="FA58C"/>
    <property type="match status" value="1"/>
</dbReference>
<dbReference type="SMART" id="SM00231">
    <property type="entry name" value="FA58C"/>
    <property type="match status" value="1"/>
</dbReference>
<dbReference type="GO" id="GO:0010976">
    <property type="term" value="P:positive regulation of neuron projection development"/>
    <property type="evidence" value="ECO:0007669"/>
    <property type="project" value="TreeGrafter"/>
</dbReference>
<comment type="subcellular location">
    <subcellularLocation>
        <location evidence="1">Cell membrane</location>
        <topology evidence="1">Single-pass type I membrane protein</topology>
    </subcellularLocation>
</comment>
<keyword evidence="4" id="KW-0732">Signal</keyword>
<keyword evidence="7" id="KW-0130">Cell adhesion</keyword>
<dbReference type="Pfam" id="PF07714">
    <property type="entry name" value="PK_Tyr_Ser-Thr"/>
    <property type="match status" value="1"/>
</dbReference>
<dbReference type="InterPro" id="IPR000421">
    <property type="entry name" value="FA58C"/>
</dbReference>
<dbReference type="GO" id="GO:0005524">
    <property type="term" value="F:ATP binding"/>
    <property type="evidence" value="ECO:0007669"/>
    <property type="project" value="UniProtKB-KW"/>
</dbReference>
<dbReference type="EMBL" id="WVUK01000055">
    <property type="protein sequence ID" value="KAF7493483.1"/>
    <property type="molecule type" value="Genomic_DNA"/>
</dbReference>
<dbReference type="InterPro" id="IPR020635">
    <property type="entry name" value="Tyr_kinase_cat_dom"/>
</dbReference>
<evidence type="ECO:0000256" key="1">
    <source>
        <dbReference type="ARBA" id="ARBA00004251"/>
    </source>
</evidence>
<dbReference type="GO" id="GO:0007155">
    <property type="term" value="P:cell adhesion"/>
    <property type="evidence" value="ECO:0007669"/>
    <property type="project" value="UniProtKB-KW"/>
</dbReference>
<gene>
    <name evidence="17" type="ORF">SSS_2428</name>
</gene>
<dbReference type="Gene3D" id="1.10.510.10">
    <property type="entry name" value="Transferase(Phosphotransferase) domain 1"/>
    <property type="match status" value="1"/>
</dbReference>
<feature type="domain" description="F5/8 type C" evidence="16">
    <location>
        <begin position="211"/>
        <end position="370"/>
    </location>
</feature>
<dbReference type="PROSITE" id="PS50011">
    <property type="entry name" value="PROTEIN_KINASE_DOM"/>
    <property type="match status" value="1"/>
</dbReference>
<evidence type="ECO:0000256" key="2">
    <source>
        <dbReference type="ARBA" id="ARBA00022475"/>
    </source>
</evidence>
<dbReference type="InterPro" id="IPR048525">
    <property type="entry name" value="DDR1-2_DS-like"/>
</dbReference>
<dbReference type="Gene3D" id="2.60.120.260">
    <property type="entry name" value="Galactose-binding domain-like"/>
    <property type="match status" value="1"/>
</dbReference>
<keyword evidence="19" id="KW-1185">Reference proteome</keyword>
<feature type="compositionally biased region" description="Basic and acidic residues" evidence="13">
    <location>
        <begin position="1132"/>
        <end position="1142"/>
    </location>
</feature>
<feature type="region of interest" description="Disordered" evidence="13">
    <location>
        <begin position="1132"/>
        <end position="1151"/>
    </location>
</feature>
<feature type="compositionally biased region" description="Low complexity" evidence="13">
    <location>
        <begin position="862"/>
        <end position="879"/>
    </location>
</feature>
<keyword evidence="10" id="KW-1015">Disulfide bond</keyword>
<feature type="compositionally biased region" description="Polar residues" evidence="13">
    <location>
        <begin position="729"/>
        <end position="761"/>
    </location>
</feature>
<dbReference type="SMART" id="SM00219">
    <property type="entry name" value="TyrKc"/>
    <property type="match status" value="1"/>
</dbReference>
<evidence type="ECO:0000256" key="10">
    <source>
        <dbReference type="ARBA" id="ARBA00023157"/>
    </source>
</evidence>
<dbReference type="SUPFAM" id="SSF49785">
    <property type="entry name" value="Galactose-binding domain-like"/>
    <property type="match status" value="1"/>
</dbReference>
<keyword evidence="6" id="KW-0067">ATP-binding</keyword>
<dbReference type="OrthoDB" id="6071166at2759"/>
<dbReference type="InterPro" id="IPR008266">
    <property type="entry name" value="Tyr_kinase_AS"/>
</dbReference>
<dbReference type="SUPFAM" id="SSF56112">
    <property type="entry name" value="Protein kinase-like (PK-like)"/>
    <property type="match status" value="1"/>
</dbReference>
<dbReference type="GO" id="GO:0005886">
    <property type="term" value="C:plasma membrane"/>
    <property type="evidence" value="ECO:0007669"/>
    <property type="project" value="UniProtKB-SubCell"/>
</dbReference>
<feature type="region of interest" description="Disordered" evidence="13">
    <location>
        <begin position="843"/>
        <end position="879"/>
    </location>
</feature>
<dbReference type="InterPro" id="IPR008979">
    <property type="entry name" value="Galactose-bd-like_sf"/>
</dbReference>
<evidence type="ECO:0000256" key="13">
    <source>
        <dbReference type="SAM" id="MobiDB-lite"/>
    </source>
</evidence>
<evidence type="ECO:0000256" key="4">
    <source>
        <dbReference type="ARBA" id="ARBA00022729"/>
    </source>
</evidence>
<evidence type="ECO:0000256" key="9">
    <source>
        <dbReference type="ARBA" id="ARBA00023136"/>
    </source>
</evidence>
<dbReference type="GO" id="GO:0051897">
    <property type="term" value="P:positive regulation of phosphatidylinositol 3-kinase/protein kinase B signal transduction"/>
    <property type="evidence" value="ECO:0007669"/>
    <property type="project" value="TreeGrafter"/>
</dbReference>
<evidence type="ECO:0000256" key="3">
    <source>
        <dbReference type="ARBA" id="ARBA00022692"/>
    </source>
</evidence>
<keyword evidence="12" id="KW-0325">Glycoprotein</keyword>
<evidence type="ECO:0000256" key="14">
    <source>
        <dbReference type="SAM" id="Phobius"/>
    </source>
</evidence>
<organism evidence="17">
    <name type="scientific">Sarcoptes scabiei</name>
    <name type="common">Itch mite</name>
    <name type="synonym">Acarus scabiei</name>
    <dbReference type="NCBI Taxonomy" id="52283"/>
    <lineage>
        <taxon>Eukaryota</taxon>
        <taxon>Metazoa</taxon>
        <taxon>Ecdysozoa</taxon>
        <taxon>Arthropoda</taxon>
        <taxon>Chelicerata</taxon>
        <taxon>Arachnida</taxon>
        <taxon>Acari</taxon>
        <taxon>Acariformes</taxon>
        <taxon>Sarcoptiformes</taxon>
        <taxon>Astigmata</taxon>
        <taxon>Psoroptidia</taxon>
        <taxon>Sarcoptoidea</taxon>
        <taxon>Sarcoptidae</taxon>
        <taxon>Sarcoptinae</taxon>
        <taxon>Sarcoptes</taxon>
    </lineage>
</organism>
<evidence type="ECO:0000313" key="19">
    <source>
        <dbReference type="Proteomes" id="UP000070412"/>
    </source>
</evidence>
<dbReference type="PROSITE" id="PS01285">
    <property type="entry name" value="FA58C_1"/>
    <property type="match status" value="1"/>
</dbReference>
<dbReference type="Proteomes" id="UP000070412">
    <property type="component" value="Unassembled WGS sequence"/>
</dbReference>
<proteinExistence type="predicted"/>
<accession>A0A834VH94</accession>
<reference evidence="19" key="1">
    <citation type="journal article" date="2020" name="PLoS Negl. Trop. Dis.">
        <title>High-quality nuclear genome for Sarcoptes scabiei-A critical resource for a neglected parasite.</title>
        <authorList>
            <person name="Korhonen P.K."/>
            <person name="Gasser R.B."/>
            <person name="Ma G."/>
            <person name="Wang T."/>
            <person name="Stroehlein A.J."/>
            <person name="Young N.D."/>
            <person name="Ang C.S."/>
            <person name="Fernando D.D."/>
            <person name="Lu H.C."/>
            <person name="Taylor S."/>
            <person name="Reynolds S.L."/>
            <person name="Mofiz E."/>
            <person name="Najaraj S.H."/>
            <person name="Gowda H."/>
            <person name="Madugundu A."/>
            <person name="Renuse S."/>
            <person name="Holt D."/>
            <person name="Pandey A."/>
            <person name="Papenfuss A.T."/>
            <person name="Fischer K."/>
        </authorList>
    </citation>
    <scope>NUCLEOTIDE SEQUENCE [LARGE SCALE GENOMIC DNA]</scope>
</reference>
<protein>
    <submittedName>
        <fullName evidence="17">Discoidin domain-containing receptor 2</fullName>
    </submittedName>
</protein>
<dbReference type="Pfam" id="PF21114">
    <property type="entry name" value="DDR1-2_DS-like"/>
    <property type="match status" value="1"/>
</dbReference>
<feature type="domain" description="Protein kinase" evidence="15">
    <location>
        <begin position="907"/>
        <end position="1213"/>
    </location>
</feature>
<feature type="region of interest" description="Disordered" evidence="13">
    <location>
        <begin position="729"/>
        <end position="771"/>
    </location>
</feature>
<reference evidence="17" key="2">
    <citation type="submission" date="2020-01" db="EMBL/GenBank/DDBJ databases">
        <authorList>
            <person name="Korhonen P.K.K."/>
            <person name="Guangxu M.G."/>
            <person name="Wang T.W."/>
            <person name="Stroehlein A.J.S."/>
            <person name="Young N.D."/>
            <person name="Ang C.-S.A."/>
            <person name="Fernando D.W.F."/>
            <person name="Lu H.L."/>
            <person name="Taylor S.T."/>
            <person name="Ehtesham M.E.M."/>
            <person name="Najaraj S.H.N."/>
            <person name="Harsha G.H.G."/>
            <person name="Madugundu A.M."/>
            <person name="Renuse S.R."/>
            <person name="Holt D.H."/>
            <person name="Pandey A.P."/>
            <person name="Papenfuss A.P."/>
            <person name="Gasser R.B.G."/>
            <person name="Fischer K.F."/>
        </authorList>
    </citation>
    <scope>NUCLEOTIDE SEQUENCE</scope>
    <source>
        <strain evidence="17">SSS_KF_BRIS2020</strain>
    </source>
</reference>
<evidence type="ECO:0000256" key="7">
    <source>
        <dbReference type="ARBA" id="ARBA00022889"/>
    </source>
</evidence>
<keyword evidence="2" id="KW-1003">Cell membrane</keyword>
<evidence type="ECO:0000313" key="17">
    <source>
        <dbReference type="EMBL" id="KAF7493483.1"/>
    </source>
</evidence>